<sequence>MKKALKITVNIFAWIVLIIALLITIIVFSSDKNNGVANLFGYIPMTVESDSMVPTFNKGDLIICKDIDDVNALKEGDVITFWTIIDGKRVKNTHRIVGVNDTDGARSFVTRGDNNPIDDTLPAYASDIIGKWTETKIAKLGNAMNFLRTKKGFFICILIPMAIFFLLELYKFIIALIEVKRPETPEIDEEEIKRRAIEEYLASKGETAEAAEAVKDKAEKTAETVSEKAEETVEAAAEKVEETAEKAAEAVEEAAENTEETAEKAEEAAEKAAEEAVGDSAE</sequence>
<dbReference type="AlphaFoldDB" id="A0A1M7K2D4"/>
<reference evidence="13 14" key="1">
    <citation type="submission" date="2016-11" db="EMBL/GenBank/DDBJ databases">
        <authorList>
            <person name="Jaros S."/>
            <person name="Januszkiewicz K."/>
            <person name="Wedrychowicz H."/>
        </authorList>
    </citation>
    <scope>NUCLEOTIDE SEQUENCE [LARGE SCALE GENOMIC DNA]</scope>
    <source>
        <strain evidence="13 14">Y1</strain>
    </source>
</reference>
<keyword evidence="8 12" id="KW-0472">Membrane</keyword>
<dbReference type="EC" id="3.4.21.89" evidence="10"/>
<evidence type="ECO:0000313" key="13">
    <source>
        <dbReference type="EMBL" id="SHM59439.1"/>
    </source>
</evidence>
<dbReference type="Proteomes" id="UP000184394">
    <property type="component" value="Unassembled WGS sequence"/>
</dbReference>
<keyword evidence="4" id="KW-0378">Hydrolase</keyword>
<comment type="subcellular location">
    <subcellularLocation>
        <location evidence="1">Endoplasmic reticulum membrane</location>
        <topology evidence="1">Single-pass type II membrane protein</topology>
    </subcellularLocation>
</comment>
<dbReference type="GO" id="GO:0006465">
    <property type="term" value="P:signal peptide processing"/>
    <property type="evidence" value="ECO:0007669"/>
    <property type="project" value="UniProtKB-UniRule"/>
</dbReference>
<dbReference type="OrthoDB" id="385000at2"/>
<keyword evidence="3 12" id="KW-0812">Transmembrane</keyword>
<dbReference type="NCBIfam" id="TIGR02228">
    <property type="entry name" value="sigpep_I_arch"/>
    <property type="match status" value="1"/>
</dbReference>
<feature type="transmembrane region" description="Helical" evidence="12">
    <location>
        <begin position="152"/>
        <end position="173"/>
    </location>
</feature>
<name>A0A1M7K2D4_RUMFL</name>
<dbReference type="CDD" id="cd06530">
    <property type="entry name" value="S26_SPase_I"/>
    <property type="match status" value="1"/>
</dbReference>
<evidence type="ECO:0000256" key="8">
    <source>
        <dbReference type="ARBA" id="ARBA00023136"/>
    </source>
</evidence>
<evidence type="ECO:0000313" key="14">
    <source>
        <dbReference type="Proteomes" id="UP000184394"/>
    </source>
</evidence>
<accession>A0A1M7K2D4</accession>
<evidence type="ECO:0000256" key="12">
    <source>
        <dbReference type="SAM" id="Phobius"/>
    </source>
</evidence>
<keyword evidence="2" id="KW-0645">Protease</keyword>
<evidence type="ECO:0000256" key="6">
    <source>
        <dbReference type="ARBA" id="ARBA00022968"/>
    </source>
</evidence>
<evidence type="ECO:0000256" key="11">
    <source>
        <dbReference type="SAM" id="MobiDB-lite"/>
    </source>
</evidence>
<protein>
    <recommendedName>
        <fullName evidence="10">Signal peptidase I</fullName>
        <ecNumber evidence="10">3.4.21.89</ecNumber>
    </recommendedName>
</protein>
<feature type="compositionally biased region" description="Basic and acidic residues" evidence="11">
    <location>
        <begin position="261"/>
        <end position="274"/>
    </location>
</feature>
<dbReference type="PROSITE" id="PS00501">
    <property type="entry name" value="SPASE_I_1"/>
    <property type="match status" value="1"/>
</dbReference>
<dbReference type="InterPro" id="IPR019756">
    <property type="entry name" value="Pept_S26A_signal_pept_1_Ser-AS"/>
</dbReference>
<keyword evidence="6" id="KW-0735">Signal-anchor</keyword>
<feature type="region of interest" description="Disordered" evidence="11">
    <location>
        <begin position="211"/>
        <end position="282"/>
    </location>
</feature>
<dbReference type="Gene3D" id="2.10.109.10">
    <property type="entry name" value="Umud Fragment, subunit A"/>
    <property type="match status" value="1"/>
</dbReference>
<feature type="compositionally biased region" description="Acidic residues" evidence="11">
    <location>
        <begin position="250"/>
        <end position="260"/>
    </location>
</feature>
<dbReference type="PANTHER" id="PTHR47372">
    <property type="entry name" value="DAUER UP-REGULATED-RELATED"/>
    <property type="match status" value="1"/>
</dbReference>
<gene>
    <name evidence="13" type="ORF">SAMN04487860_10761</name>
</gene>
<evidence type="ECO:0000256" key="7">
    <source>
        <dbReference type="ARBA" id="ARBA00022989"/>
    </source>
</evidence>
<evidence type="ECO:0000256" key="3">
    <source>
        <dbReference type="ARBA" id="ARBA00022692"/>
    </source>
</evidence>
<evidence type="ECO:0000256" key="9">
    <source>
        <dbReference type="ARBA" id="ARBA00045533"/>
    </source>
</evidence>
<evidence type="ECO:0000256" key="1">
    <source>
        <dbReference type="ARBA" id="ARBA00004648"/>
    </source>
</evidence>
<evidence type="ECO:0000256" key="2">
    <source>
        <dbReference type="ARBA" id="ARBA00022670"/>
    </source>
</evidence>
<feature type="transmembrane region" description="Helical" evidence="12">
    <location>
        <begin position="7"/>
        <end position="28"/>
    </location>
</feature>
<evidence type="ECO:0000256" key="5">
    <source>
        <dbReference type="ARBA" id="ARBA00022824"/>
    </source>
</evidence>
<dbReference type="PANTHER" id="PTHR47372:SF11">
    <property type="entry name" value="RE19971P"/>
    <property type="match status" value="1"/>
</dbReference>
<organism evidence="13 14">
    <name type="scientific">Ruminococcus flavefaciens</name>
    <dbReference type="NCBI Taxonomy" id="1265"/>
    <lineage>
        <taxon>Bacteria</taxon>
        <taxon>Bacillati</taxon>
        <taxon>Bacillota</taxon>
        <taxon>Clostridia</taxon>
        <taxon>Eubacteriales</taxon>
        <taxon>Oscillospiraceae</taxon>
        <taxon>Ruminococcus</taxon>
    </lineage>
</organism>
<dbReference type="SUPFAM" id="SSF51306">
    <property type="entry name" value="LexA/Signal peptidase"/>
    <property type="match status" value="1"/>
</dbReference>
<dbReference type="GO" id="GO:0009003">
    <property type="term" value="F:signal peptidase activity"/>
    <property type="evidence" value="ECO:0007669"/>
    <property type="project" value="UniProtKB-EC"/>
</dbReference>
<dbReference type="GO" id="GO:0004252">
    <property type="term" value="F:serine-type endopeptidase activity"/>
    <property type="evidence" value="ECO:0007669"/>
    <property type="project" value="UniProtKB-UniRule"/>
</dbReference>
<keyword evidence="7 12" id="KW-1133">Transmembrane helix</keyword>
<comment type="function">
    <text evidence="9">Catalytic component of the signal peptidase complex (SPC) which catalyzes the cleavage of N-terminal signal sequences from nascent proteins as they are translocated into the lumen of the endoplasmic reticulum. Specifically cleaves N-terminal signal peptides that contain a hydrophobic alpha-helix (h-region) shorter than 18-20 amino acids.</text>
</comment>
<dbReference type="InterPro" id="IPR001733">
    <property type="entry name" value="Peptidase_S26B"/>
</dbReference>
<dbReference type="PRINTS" id="PR00728">
    <property type="entry name" value="SIGNALPTASE"/>
</dbReference>
<evidence type="ECO:0000256" key="10">
    <source>
        <dbReference type="NCBIfam" id="TIGR02228"/>
    </source>
</evidence>
<feature type="compositionally biased region" description="Basic and acidic residues" evidence="11">
    <location>
        <begin position="212"/>
        <end position="249"/>
    </location>
</feature>
<keyword evidence="5" id="KW-0256">Endoplasmic reticulum</keyword>
<dbReference type="GO" id="GO:0016020">
    <property type="term" value="C:membrane"/>
    <property type="evidence" value="ECO:0007669"/>
    <property type="project" value="UniProtKB-UniRule"/>
</dbReference>
<dbReference type="InterPro" id="IPR019533">
    <property type="entry name" value="Peptidase_S26"/>
</dbReference>
<dbReference type="InterPro" id="IPR036286">
    <property type="entry name" value="LexA/Signal_pep-like_sf"/>
</dbReference>
<dbReference type="RefSeq" id="WP_081373460.1">
    <property type="nucleotide sequence ID" value="NZ_FRCT01000007.1"/>
</dbReference>
<proteinExistence type="predicted"/>
<dbReference type="EMBL" id="FRCT01000007">
    <property type="protein sequence ID" value="SHM59439.1"/>
    <property type="molecule type" value="Genomic_DNA"/>
</dbReference>
<evidence type="ECO:0000256" key="4">
    <source>
        <dbReference type="ARBA" id="ARBA00022801"/>
    </source>
</evidence>